<sequence length="52" mass="6113">MLGLFVHCPIGTLSWVTWRPWNFTEAFIKREIVTNRVLPTPPHPVISRENVR</sequence>
<organism evidence="1">
    <name type="scientific">Anguilla anguilla</name>
    <name type="common">European freshwater eel</name>
    <name type="synonym">Muraena anguilla</name>
    <dbReference type="NCBI Taxonomy" id="7936"/>
    <lineage>
        <taxon>Eukaryota</taxon>
        <taxon>Metazoa</taxon>
        <taxon>Chordata</taxon>
        <taxon>Craniata</taxon>
        <taxon>Vertebrata</taxon>
        <taxon>Euteleostomi</taxon>
        <taxon>Actinopterygii</taxon>
        <taxon>Neopterygii</taxon>
        <taxon>Teleostei</taxon>
        <taxon>Anguilliformes</taxon>
        <taxon>Anguillidae</taxon>
        <taxon>Anguilla</taxon>
    </lineage>
</organism>
<name>A0A0E9U162_ANGAN</name>
<dbReference type="EMBL" id="GBXM01049041">
    <property type="protein sequence ID" value="JAH59536.1"/>
    <property type="molecule type" value="Transcribed_RNA"/>
</dbReference>
<reference evidence="1" key="2">
    <citation type="journal article" date="2015" name="Fish Shellfish Immunol.">
        <title>Early steps in the European eel (Anguilla anguilla)-Vibrio vulnificus interaction in the gills: Role of the RtxA13 toxin.</title>
        <authorList>
            <person name="Callol A."/>
            <person name="Pajuelo D."/>
            <person name="Ebbesson L."/>
            <person name="Teles M."/>
            <person name="MacKenzie S."/>
            <person name="Amaro C."/>
        </authorList>
    </citation>
    <scope>NUCLEOTIDE SEQUENCE</scope>
</reference>
<proteinExistence type="predicted"/>
<evidence type="ECO:0000313" key="1">
    <source>
        <dbReference type="EMBL" id="JAH59536.1"/>
    </source>
</evidence>
<reference evidence="1" key="1">
    <citation type="submission" date="2014-11" db="EMBL/GenBank/DDBJ databases">
        <authorList>
            <person name="Amaro Gonzalez C."/>
        </authorList>
    </citation>
    <scope>NUCLEOTIDE SEQUENCE</scope>
</reference>
<dbReference type="AlphaFoldDB" id="A0A0E9U162"/>
<accession>A0A0E9U162</accession>
<protein>
    <submittedName>
        <fullName evidence="1">Uncharacterized protein</fullName>
    </submittedName>
</protein>